<proteinExistence type="predicted"/>
<keyword evidence="2" id="KW-1185">Reference proteome</keyword>
<name>A0A8T1NB45_CARIL</name>
<dbReference type="EMBL" id="CM031823">
    <property type="protein sequence ID" value="KAG6627555.1"/>
    <property type="molecule type" value="Genomic_DNA"/>
</dbReference>
<organism evidence="1 2">
    <name type="scientific">Carya illinoinensis</name>
    <name type="common">Pecan</name>
    <dbReference type="NCBI Taxonomy" id="32201"/>
    <lineage>
        <taxon>Eukaryota</taxon>
        <taxon>Viridiplantae</taxon>
        <taxon>Streptophyta</taxon>
        <taxon>Embryophyta</taxon>
        <taxon>Tracheophyta</taxon>
        <taxon>Spermatophyta</taxon>
        <taxon>Magnoliopsida</taxon>
        <taxon>eudicotyledons</taxon>
        <taxon>Gunneridae</taxon>
        <taxon>Pentapetalae</taxon>
        <taxon>rosids</taxon>
        <taxon>fabids</taxon>
        <taxon>Fagales</taxon>
        <taxon>Juglandaceae</taxon>
        <taxon>Carya</taxon>
    </lineage>
</organism>
<protein>
    <submittedName>
        <fullName evidence="1">Uncharacterized protein</fullName>
    </submittedName>
</protein>
<gene>
    <name evidence="1" type="ORF">CIPAW_15G137200</name>
</gene>
<reference evidence="1" key="1">
    <citation type="submission" date="2020-12" db="EMBL/GenBank/DDBJ databases">
        <title>WGS assembly of Carya illinoinensis cv. Pawnee.</title>
        <authorList>
            <person name="Platts A."/>
            <person name="Shu S."/>
            <person name="Wright S."/>
            <person name="Barry K."/>
            <person name="Edger P."/>
            <person name="Pires J.C."/>
            <person name="Schmutz J."/>
        </authorList>
    </citation>
    <scope>NUCLEOTIDE SEQUENCE</scope>
    <source>
        <tissue evidence="1">Leaf</tissue>
    </source>
</reference>
<dbReference type="AlphaFoldDB" id="A0A8T1NB45"/>
<accession>A0A8T1NB45</accession>
<dbReference type="Proteomes" id="UP000811609">
    <property type="component" value="Chromosome 15"/>
</dbReference>
<evidence type="ECO:0000313" key="1">
    <source>
        <dbReference type="EMBL" id="KAG6627555.1"/>
    </source>
</evidence>
<comment type="caution">
    <text evidence="1">The sequence shown here is derived from an EMBL/GenBank/DDBJ whole genome shotgun (WGS) entry which is preliminary data.</text>
</comment>
<evidence type="ECO:0000313" key="2">
    <source>
        <dbReference type="Proteomes" id="UP000811609"/>
    </source>
</evidence>
<sequence>MFNWQMMYASIMYMYLRVCCWCRGTWQGASREF</sequence>